<name>A0A655BLE1_SALET</name>
<organism evidence="2 3">
    <name type="scientific">Salmonella enterica subsp. enterica serovar Bovismorbificans</name>
    <dbReference type="NCBI Taxonomy" id="58097"/>
    <lineage>
        <taxon>Bacteria</taxon>
        <taxon>Pseudomonadati</taxon>
        <taxon>Pseudomonadota</taxon>
        <taxon>Gammaproteobacteria</taxon>
        <taxon>Enterobacterales</taxon>
        <taxon>Enterobacteriaceae</taxon>
        <taxon>Salmonella</taxon>
    </lineage>
</organism>
<reference evidence="2 3" key="1">
    <citation type="submission" date="2015-03" db="EMBL/GenBank/DDBJ databases">
        <authorList>
            <consortium name="Pathogen Informatics"/>
        </authorList>
    </citation>
    <scope>NUCLEOTIDE SEQUENCE [LARGE SCALE GENOMIC DNA]</scope>
    <source>
        <strain evidence="2 3">A1104</strain>
    </source>
</reference>
<feature type="transmembrane region" description="Helical" evidence="1">
    <location>
        <begin position="138"/>
        <end position="155"/>
    </location>
</feature>
<dbReference type="EMBL" id="CQPA01000001">
    <property type="protein sequence ID" value="CNT56645.1"/>
    <property type="molecule type" value="Genomic_DNA"/>
</dbReference>
<keyword evidence="1" id="KW-0472">Membrane</keyword>
<accession>A0A655BLE1</accession>
<dbReference type="AlphaFoldDB" id="A0A655BLE1"/>
<sequence>MKATISDAISAPLNAMKSCSSGVEKPNSAAPSTMAKLAPLLTPRIPGSASGLRVSVCMSAPARPNAPPASNPASVRGKRASRTMVQSALWHTPVNASSTTAAGSGFAPMTRLKTAARLSNNNNPGTANARVTENEHDIVTSLIMIVIIVIYLIWLC</sequence>
<evidence type="ECO:0000313" key="2">
    <source>
        <dbReference type="EMBL" id="CNT56645.1"/>
    </source>
</evidence>
<evidence type="ECO:0000256" key="1">
    <source>
        <dbReference type="SAM" id="Phobius"/>
    </source>
</evidence>
<dbReference type="Proteomes" id="UP000041314">
    <property type="component" value="Unassembled WGS sequence"/>
</dbReference>
<protein>
    <submittedName>
        <fullName evidence="2">Uncharacterized protein</fullName>
    </submittedName>
</protein>
<evidence type="ECO:0000313" key="3">
    <source>
        <dbReference type="Proteomes" id="UP000041314"/>
    </source>
</evidence>
<gene>
    <name evidence="2" type="ORF">ERS008198_00175</name>
</gene>
<keyword evidence="1" id="KW-1133">Transmembrane helix</keyword>
<keyword evidence="1" id="KW-0812">Transmembrane</keyword>
<proteinExistence type="predicted"/>